<dbReference type="GO" id="GO:0006364">
    <property type="term" value="P:rRNA processing"/>
    <property type="evidence" value="ECO:0007669"/>
    <property type="project" value="UniProtKB-UniRule"/>
</dbReference>
<evidence type="ECO:0000256" key="4">
    <source>
        <dbReference type="ARBA" id="ARBA00023186"/>
    </source>
</evidence>
<comment type="subcellular location">
    <subcellularLocation>
        <location evidence="5">Cytoplasm</location>
    </subcellularLocation>
</comment>
<evidence type="ECO:0000313" key="8">
    <source>
        <dbReference type="EMBL" id="RZU98006.1"/>
    </source>
</evidence>
<dbReference type="GO" id="GO:0043022">
    <property type="term" value="F:ribosome binding"/>
    <property type="evidence" value="ECO:0007669"/>
    <property type="project" value="InterPro"/>
</dbReference>
<keyword evidence="4 5" id="KW-0143">Chaperone</keyword>
<comment type="similarity">
    <text evidence="5">Belongs to the RimM family.</text>
</comment>
<keyword evidence="1 5" id="KW-0963">Cytoplasm</keyword>
<evidence type="ECO:0000256" key="3">
    <source>
        <dbReference type="ARBA" id="ARBA00022552"/>
    </source>
</evidence>
<name>A0A4Q8CYE1_9GAMM</name>
<keyword evidence="2 5" id="KW-0690">Ribosome biogenesis</keyword>
<comment type="domain">
    <text evidence="5">The PRC barrel domain binds ribosomal protein uS19.</text>
</comment>
<keyword evidence="3 5" id="KW-0698">rRNA processing</keyword>
<evidence type="ECO:0000259" key="7">
    <source>
        <dbReference type="Pfam" id="PF24986"/>
    </source>
</evidence>
<dbReference type="PANTHER" id="PTHR33692:SF1">
    <property type="entry name" value="RIBOSOME MATURATION FACTOR RIMM"/>
    <property type="match status" value="1"/>
</dbReference>
<dbReference type="InterPro" id="IPR011033">
    <property type="entry name" value="PRC_barrel-like_sf"/>
</dbReference>
<dbReference type="GO" id="GO:0042274">
    <property type="term" value="P:ribosomal small subunit biogenesis"/>
    <property type="evidence" value="ECO:0007669"/>
    <property type="project" value="UniProtKB-UniRule"/>
</dbReference>
<dbReference type="InterPro" id="IPR011961">
    <property type="entry name" value="RimM"/>
</dbReference>
<dbReference type="InterPro" id="IPR009000">
    <property type="entry name" value="Transl_B-barrel_sf"/>
</dbReference>
<dbReference type="Gene3D" id="2.30.30.240">
    <property type="entry name" value="PRC-barrel domain"/>
    <property type="match status" value="1"/>
</dbReference>
<dbReference type="Gene3D" id="2.40.30.60">
    <property type="entry name" value="RimM"/>
    <property type="match status" value="1"/>
</dbReference>
<dbReference type="HAMAP" id="MF_00014">
    <property type="entry name" value="Ribosome_mat_RimM"/>
    <property type="match status" value="1"/>
</dbReference>
<dbReference type="GO" id="GO:0005840">
    <property type="term" value="C:ribosome"/>
    <property type="evidence" value="ECO:0007669"/>
    <property type="project" value="InterPro"/>
</dbReference>
<dbReference type="SUPFAM" id="SSF50447">
    <property type="entry name" value="Translation proteins"/>
    <property type="match status" value="1"/>
</dbReference>
<dbReference type="AlphaFoldDB" id="A0A4Q8CYE1"/>
<proteinExistence type="inferred from homology"/>
<keyword evidence="9" id="KW-1185">Reference proteome</keyword>
<comment type="subunit">
    <text evidence="5">Binds ribosomal protein uS19.</text>
</comment>
<sequence length="182" mass="19883">MPRAPEPATAQAGVALSDSHVLMGEIAGVRGVNGELKVHSWTRPRENILDYPVWTLRRGDEVCDWTLADGGWRGKNLVARFDGIADREAARALLGSHVMVARALMPEAGPEAFYWFELQGLAVETLGGINLGVVSGLIETGANDVLVVRGERERLIPYTPGVHVQSVELDAGRMRVDWDPEF</sequence>
<feature type="domain" description="Ribosome maturation factor RimM PRC barrel" evidence="7">
    <location>
        <begin position="115"/>
        <end position="179"/>
    </location>
</feature>
<dbReference type="NCBIfam" id="TIGR02273">
    <property type="entry name" value="16S_RimM"/>
    <property type="match status" value="1"/>
</dbReference>
<dbReference type="SUPFAM" id="SSF50346">
    <property type="entry name" value="PRC-barrel domain"/>
    <property type="match status" value="1"/>
</dbReference>
<dbReference type="Proteomes" id="UP000292298">
    <property type="component" value="Unassembled WGS sequence"/>
</dbReference>
<evidence type="ECO:0000256" key="5">
    <source>
        <dbReference type="HAMAP-Rule" id="MF_00014"/>
    </source>
</evidence>
<protein>
    <recommendedName>
        <fullName evidence="5">Ribosome maturation factor RimM</fullName>
    </recommendedName>
</protein>
<evidence type="ECO:0000313" key="9">
    <source>
        <dbReference type="Proteomes" id="UP000292298"/>
    </source>
</evidence>
<accession>A0A4Q8CYE1</accession>
<dbReference type="InterPro" id="IPR036976">
    <property type="entry name" value="RimM_N_sf"/>
</dbReference>
<gene>
    <name evidence="5" type="primary">rimM</name>
    <name evidence="8" type="ORF">EV698_0242</name>
</gene>
<dbReference type="EMBL" id="SHLI01000001">
    <property type="protein sequence ID" value="RZU98006.1"/>
    <property type="molecule type" value="Genomic_DNA"/>
</dbReference>
<feature type="domain" description="RimM N-terminal" evidence="6">
    <location>
        <begin position="23"/>
        <end position="103"/>
    </location>
</feature>
<dbReference type="RefSeq" id="WP_239016169.1">
    <property type="nucleotide sequence ID" value="NZ_SHLI01000001.1"/>
</dbReference>
<dbReference type="Pfam" id="PF01782">
    <property type="entry name" value="RimM"/>
    <property type="match status" value="1"/>
</dbReference>
<evidence type="ECO:0000259" key="6">
    <source>
        <dbReference type="Pfam" id="PF01782"/>
    </source>
</evidence>
<dbReference type="InterPro" id="IPR002676">
    <property type="entry name" value="RimM_N"/>
</dbReference>
<comment type="function">
    <text evidence="5">An accessory protein needed during the final step in the assembly of 30S ribosomal subunit, possibly for assembly of the head region. Essential for efficient processing of 16S rRNA. May be needed both before and after RbfA during the maturation of 16S rRNA. It has affinity for free ribosomal 30S subunits but not for 70S ribosomes.</text>
</comment>
<dbReference type="PANTHER" id="PTHR33692">
    <property type="entry name" value="RIBOSOME MATURATION FACTOR RIMM"/>
    <property type="match status" value="1"/>
</dbReference>
<dbReference type="GO" id="GO:0005737">
    <property type="term" value="C:cytoplasm"/>
    <property type="evidence" value="ECO:0007669"/>
    <property type="project" value="UniProtKB-SubCell"/>
</dbReference>
<dbReference type="InterPro" id="IPR056792">
    <property type="entry name" value="PRC_RimM"/>
</dbReference>
<comment type="caution">
    <text evidence="8">The sequence shown here is derived from an EMBL/GenBank/DDBJ whole genome shotgun (WGS) entry which is preliminary data.</text>
</comment>
<organism evidence="8 9">
    <name type="scientific">Spiribacter vilamensis</name>
    <dbReference type="NCBI Taxonomy" id="531306"/>
    <lineage>
        <taxon>Bacteria</taxon>
        <taxon>Pseudomonadati</taxon>
        <taxon>Pseudomonadota</taxon>
        <taxon>Gammaproteobacteria</taxon>
        <taxon>Chromatiales</taxon>
        <taxon>Ectothiorhodospiraceae</taxon>
        <taxon>Spiribacter</taxon>
    </lineage>
</organism>
<evidence type="ECO:0000256" key="1">
    <source>
        <dbReference type="ARBA" id="ARBA00022490"/>
    </source>
</evidence>
<evidence type="ECO:0000256" key="2">
    <source>
        <dbReference type="ARBA" id="ARBA00022517"/>
    </source>
</evidence>
<dbReference type="Pfam" id="PF24986">
    <property type="entry name" value="PRC_RimM"/>
    <property type="match status" value="1"/>
</dbReference>
<reference evidence="8 9" key="1">
    <citation type="submission" date="2019-02" db="EMBL/GenBank/DDBJ databases">
        <title>Genomic Encyclopedia of Type Strains, Phase IV (KMG-IV): sequencing the most valuable type-strain genomes for metagenomic binning, comparative biology and taxonomic classification.</title>
        <authorList>
            <person name="Goeker M."/>
        </authorList>
    </citation>
    <scope>NUCLEOTIDE SEQUENCE [LARGE SCALE GENOMIC DNA]</scope>
    <source>
        <strain evidence="8 9">DSM 21056</strain>
    </source>
</reference>